<protein>
    <submittedName>
        <fullName evidence="1">Uncharacterized protein</fullName>
    </submittedName>
</protein>
<organism evidence="1 2">
    <name type="scientific">Marasmius crinis-equi</name>
    <dbReference type="NCBI Taxonomy" id="585013"/>
    <lineage>
        <taxon>Eukaryota</taxon>
        <taxon>Fungi</taxon>
        <taxon>Dikarya</taxon>
        <taxon>Basidiomycota</taxon>
        <taxon>Agaricomycotina</taxon>
        <taxon>Agaricomycetes</taxon>
        <taxon>Agaricomycetidae</taxon>
        <taxon>Agaricales</taxon>
        <taxon>Marasmiineae</taxon>
        <taxon>Marasmiaceae</taxon>
        <taxon>Marasmius</taxon>
    </lineage>
</organism>
<comment type="caution">
    <text evidence="1">The sequence shown here is derived from an EMBL/GenBank/DDBJ whole genome shotgun (WGS) entry which is preliminary data.</text>
</comment>
<keyword evidence="2" id="KW-1185">Reference proteome</keyword>
<gene>
    <name evidence="1" type="ORF">V5O48_013729</name>
</gene>
<proteinExistence type="predicted"/>
<reference evidence="1 2" key="1">
    <citation type="submission" date="2024-02" db="EMBL/GenBank/DDBJ databases">
        <title>A draft genome for the cacao thread blight pathogen Marasmius crinis-equi.</title>
        <authorList>
            <person name="Cohen S.P."/>
            <person name="Baruah I.K."/>
            <person name="Amoako-Attah I."/>
            <person name="Bukari Y."/>
            <person name="Meinhardt L.W."/>
            <person name="Bailey B.A."/>
        </authorList>
    </citation>
    <scope>NUCLEOTIDE SEQUENCE [LARGE SCALE GENOMIC DNA]</scope>
    <source>
        <strain evidence="1 2">GH-76</strain>
    </source>
</reference>
<dbReference type="Proteomes" id="UP001465976">
    <property type="component" value="Unassembled WGS sequence"/>
</dbReference>
<evidence type="ECO:0000313" key="1">
    <source>
        <dbReference type="EMBL" id="KAL0568257.1"/>
    </source>
</evidence>
<name>A0ABR3EZA6_9AGAR</name>
<accession>A0ABR3EZA6</accession>
<dbReference type="EMBL" id="JBAHYK010001380">
    <property type="protein sequence ID" value="KAL0568257.1"/>
    <property type="molecule type" value="Genomic_DNA"/>
</dbReference>
<feature type="non-terminal residue" evidence="1">
    <location>
        <position position="1"/>
    </location>
</feature>
<sequence length="303" mass="34084">NCADRTFRLEAVVSAAYCVERFPRYIKDASRLRSIESRMDEGSVSEIDESLSVFPWTTLRSLNPSYDAKVTPVSVFNAFRLVLNLQSLVYRCDVSDYELSFEPFVPVISNFSTLSFLIGNKEGFHALLCDFFRGVTLPSLDTLKIRFIEPKHVRRIPLSDSGVISTLKLTPSVHTFTLSELWASVPRDYTEEPPKTLHKTVTDTLLQGLKAPIFDSNVFSAQTPLLPKLGSFKLAVQSHFDADQAFVEMVKSRWIGDTCSEKLRTAVLHVVNRKLVEGVYEPPKRLDEEGVMVTVCGNGIRVV</sequence>
<evidence type="ECO:0000313" key="2">
    <source>
        <dbReference type="Proteomes" id="UP001465976"/>
    </source>
</evidence>